<evidence type="ECO:0000256" key="2">
    <source>
        <dbReference type="ARBA" id="ARBA00011209"/>
    </source>
</evidence>
<dbReference type="InterPro" id="IPR006194">
    <property type="entry name" value="Gly-tRNA-synth_heterodimer"/>
</dbReference>
<dbReference type="Proteomes" id="UP000054529">
    <property type="component" value="Unassembled WGS sequence"/>
</dbReference>
<dbReference type="EMBL" id="AWXV01000002">
    <property type="protein sequence ID" value="KIE64268.1"/>
    <property type="molecule type" value="Genomic_DNA"/>
</dbReference>
<proteinExistence type="inferred from homology"/>
<dbReference type="RefSeq" id="WP_039719591.1">
    <property type="nucleotide sequence ID" value="NZ_AWXV01000002.1"/>
</dbReference>
<reference evidence="10 11" key="1">
    <citation type="journal article" date="2014" name="G3 (Bethesda)">
        <title>Genome sequence of Candidatus Riesia pediculischaeffi, endosymbiont of chimpanzee lice, and genomic comparison of recently acquired endosymbionts from human and chimpanzee lice.</title>
        <authorList>
            <person name="Boyd B.M."/>
            <person name="Allen J.M."/>
            <person name="de Crecy-Lagard V."/>
            <person name="Reed D.L."/>
        </authorList>
    </citation>
    <scope>NUCLEOTIDE SEQUENCE [LARGE SCALE GENOMIC DNA]</scope>
    <source>
        <strain evidence="10 11">PTSU</strain>
    </source>
</reference>
<dbReference type="GO" id="GO:0004820">
    <property type="term" value="F:glycine-tRNA ligase activity"/>
    <property type="evidence" value="ECO:0007669"/>
    <property type="project" value="UniProtKB-UniRule"/>
</dbReference>
<name>A0A0C1V8V7_9ENTR</name>
<keyword evidence="7 9" id="KW-0030">Aminoacyl-tRNA synthetase</keyword>
<dbReference type="EC" id="6.1.1.14" evidence="9"/>
<comment type="subcellular location">
    <subcellularLocation>
        <location evidence="9">Cytoplasm</location>
    </subcellularLocation>
</comment>
<evidence type="ECO:0000256" key="1">
    <source>
        <dbReference type="ARBA" id="ARBA00008226"/>
    </source>
</evidence>
<dbReference type="Gene3D" id="1.20.58.180">
    <property type="entry name" value="Class II aaRS and biotin synthetases, domain 2"/>
    <property type="match status" value="1"/>
</dbReference>
<dbReference type="PROSITE" id="PS50861">
    <property type="entry name" value="AA_TRNA_LIGASE_II_GLYAB"/>
    <property type="match status" value="1"/>
</dbReference>
<dbReference type="Pfam" id="PF02091">
    <property type="entry name" value="tRNA-synt_2e"/>
    <property type="match status" value="1"/>
</dbReference>
<dbReference type="SUPFAM" id="SSF55681">
    <property type="entry name" value="Class II aaRS and biotin synthetases"/>
    <property type="match status" value="1"/>
</dbReference>
<accession>A0A0C1V8V7</accession>
<evidence type="ECO:0000256" key="3">
    <source>
        <dbReference type="ARBA" id="ARBA00022598"/>
    </source>
</evidence>
<evidence type="ECO:0000256" key="6">
    <source>
        <dbReference type="ARBA" id="ARBA00022917"/>
    </source>
</evidence>
<comment type="subunit">
    <text evidence="2 9">Tetramer of two alpha and two beta subunits.</text>
</comment>
<keyword evidence="4 9" id="KW-0547">Nucleotide-binding</keyword>
<keyword evidence="5 9" id="KW-0067">ATP-binding</keyword>
<dbReference type="HAMAP" id="MF_00254">
    <property type="entry name" value="Gly_tRNA_synth_alpha"/>
    <property type="match status" value="1"/>
</dbReference>
<dbReference type="InterPro" id="IPR002310">
    <property type="entry name" value="Gly-tRNA_ligase_asu"/>
</dbReference>
<keyword evidence="6 9" id="KW-0648">Protein biosynthesis</keyword>
<dbReference type="GO" id="GO:0005524">
    <property type="term" value="F:ATP binding"/>
    <property type="evidence" value="ECO:0007669"/>
    <property type="project" value="UniProtKB-UniRule"/>
</dbReference>
<dbReference type="GO" id="GO:0006426">
    <property type="term" value="P:glycyl-tRNA aminoacylation"/>
    <property type="evidence" value="ECO:0007669"/>
    <property type="project" value="UniProtKB-UniRule"/>
</dbReference>
<dbReference type="OrthoDB" id="9802183at2"/>
<sequence length="291" mass="34183">MIDMKITFQEIIFILQDYWIKQGCAIIQPIDIEVGAATSHPMTCLYAIGKKSIAIAYVQPSRRPIDGRYANSKNRLQHYYQFQVIFKPSPFNIQEIYLKSLASLGIDLKKNDIRFVEDNWENETLGASGVGWEIWLNGMEITQFTYFQKVCGAKCEVVVVEITYGLERLSMHVQDIDNVFDLIWADSKFGRIRYGDMFYRSEIEQSKYNFQYSDVDFLLKSFKDHREQSMNLLSFGERLPVLSYEHLLKSIHYFNLLDARNIFSVHERKVYISKIYSLIKQIAKVYLDSYK</sequence>
<evidence type="ECO:0000313" key="11">
    <source>
        <dbReference type="Proteomes" id="UP000054529"/>
    </source>
</evidence>
<dbReference type="NCBIfam" id="NF006827">
    <property type="entry name" value="PRK09348.1"/>
    <property type="match status" value="1"/>
</dbReference>
<dbReference type="PRINTS" id="PR01044">
    <property type="entry name" value="TRNASYNTHGA"/>
</dbReference>
<dbReference type="PANTHER" id="PTHR30075:SF2">
    <property type="entry name" value="GLYCINE--TRNA LIGASE, CHLOROPLASTIC_MITOCHONDRIAL 2"/>
    <property type="match status" value="1"/>
</dbReference>
<evidence type="ECO:0000256" key="9">
    <source>
        <dbReference type="HAMAP-Rule" id="MF_00254"/>
    </source>
</evidence>
<comment type="similarity">
    <text evidence="1 9">Belongs to the class-II aminoacyl-tRNA synthetase family.</text>
</comment>
<dbReference type="Gene3D" id="3.30.930.10">
    <property type="entry name" value="Bira Bifunctional Protein, Domain 2"/>
    <property type="match status" value="1"/>
</dbReference>
<dbReference type="InterPro" id="IPR045864">
    <property type="entry name" value="aa-tRNA-synth_II/BPL/LPL"/>
</dbReference>
<evidence type="ECO:0000256" key="8">
    <source>
        <dbReference type="ARBA" id="ARBA00047937"/>
    </source>
</evidence>
<organism evidence="10 11">
    <name type="scientific">Candidatus Riesia pediculischaeffi PTSU</name>
    <dbReference type="NCBI Taxonomy" id="1401651"/>
    <lineage>
        <taxon>Bacteria</taxon>
        <taxon>Pseudomonadati</taxon>
        <taxon>Pseudomonadota</taxon>
        <taxon>Gammaproteobacteria</taxon>
        <taxon>Enterobacterales</taxon>
        <taxon>Enterobacteriaceae</taxon>
        <taxon>Candidatus Riesia</taxon>
    </lineage>
</organism>
<comment type="caution">
    <text evidence="10">The sequence shown here is derived from an EMBL/GenBank/DDBJ whole genome shotgun (WGS) entry which is preliminary data.</text>
</comment>
<protein>
    <recommendedName>
        <fullName evidence="9">Glycine--tRNA ligase alpha subunit</fullName>
        <ecNumber evidence="9">6.1.1.14</ecNumber>
    </recommendedName>
    <alternativeName>
        <fullName evidence="9">Glycyl-tRNA synthetase alpha subunit</fullName>
        <shortName evidence="9">GlyRS</shortName>
    </alternativeName>
</protein>
<evidence type="ECO:0000313" key="10">
    <source>
        <dbReference type="EMBL" id="KIE64268.1"/>
    </source>
</evidence>
<dbReference type="HOGENOM" id="CLU_057066_1_0_6"/>
<evidence type="ECO:0000256" key="7">
    <source>
        <dbReference type="ARBA" id="ARBA00023146"/>
    </source>
</evidence>
<dbReference type="FunFam" id="3.30.930.10:FF:000006">
    <property type="entry name" value="Glycine--tRNA ligase alpha subunit"/>
    <property type="match status" value="1"/>
</dbReference>
<dbReference type="PATRIC" id="fig|1401651.3.peg.265"/>
<evidence type="ECO:0000256" key="4">
    <source>
        <dbReference type="ARBA" id="ARBA00022741"/>
    </source>
</evidence>
<dbReference type="GO" id="GO:0005829">
    <property type="term" value="C:cytosol"/>
    <property type="evidence" value="ECO:0007669"/>
    <property type="project" value="TreeGrafter"/>
</dbReference>
<evidence type="ECO:0000256" key="5">
    <source>
        <dbReference type="ARBA" id="ARBA00022840"/>
    </source>
</evidence>
<keyword evidence="3 9" id="KW-0436">Ligase</keyword>
<gene>
    <name evidence="9" type="primary">glyQ</name>
    <name evidence="10" type="ORF">P689_119239</name>
</gene>
<comment type="catalytic activity">
    <reaction evidence="8 9">
        <text>tRNA(Gly) + glycine + ATP = glycyl-tRNA(Gly) + AMP + diphosphate</text>
        <dbReference type="Rhea" id="RHEA:16013"/>
        <dbReference type="Rhea" id="RHEA-COMP:9664"/>
        <dbReference type="Rhea" id="RHEA-COMP:9683"/>
        <dbReference type="ChEBI" id="CHEBI:30616"/>
        <dbReference type="ChEBI" id="CHEBI:33019"/>
        <dbReference type="ChEBI" id="CHEBI:57305"/>
        <dbReference type="ChEBI" id="CHEBI:78442"/>
        <dbReference type="ChEBI" id="CHEBI:78522"/>
        <dbReference type="ChEBI" id="CHEBI:456215"/>
        <dbReference type="EC" id="6.1.1.14"/>
    </reaction>
</comment>
<dbReference type="AlphaFoldDB" id="A0A0C1V8V7"/>
<keyword evidence="9" id="KW-0963">Cytoplasm</keyword>
<dbReference type="NCBIfam" id="TIGR00388">
    <property type="entry name" value="glyQ"/>
    <property type="match status" value="1"/>
</dbReference>
<dbReference type="PANTHER" id="PTHR30075">
    <property type="entry name" value="GLYCYL-TRNA SYNTHETASE"/>
    <property type="match status" value="1"/>
</dbReference>